<keyword evidence="1" id="KW-0539">Nucleus</keyword>
<evidence type="ECO:0000313" key="4">
    <source>
        <dbReference type="EMBL" id="POR37326.1"/>
    </source>
</evidence>
<evidence type="ECO:0000256" key="1">
    <source>
        <dbReference type="ARBA" id="ARBA00023242"/>
    </source>
</evidence>
<comment type="caution">
    <text evidence="4">The sequence shown here is derived from an EMBL/GenBank/DDBJ whole genome shotgun (WGS) entry which is preliminary data.</text>
</comment>
<dbReference type="STRING" id="94208.A0A2S4L4F1"/>
<dbReference type="CDD" id="cd00067">
    <property type="entry name" value="GAL4"/>
    <property type="match status" value="1"/>
</dbReference>
<accession>A0A2S4L4F1</accession>
<dbReference type="Proteomes" id="UP000237481">
    <property type="component" value="Unassembled WGS sequence"/>
</dbReference>
<keyword evidence="5" id="KW-1185">Reference proteome</keyword>
<evidence type="ECO:0000259" key="3">
    <source>
        <dbReference type="PROSITE" id="PS00463"/>
    </source>
</evidence>
<feature type="region of interest" description="Disordered" evidence="2">
    <location>
        <begin position="191"/>
        <end position="265"/>
    </location>
</feature>
<sequence>MADNVIRKACDRCHSQKLSCKRVGDEACERCVRLHAECKSSPSLRYKKQQQQQQQQQQHQQQQHQQQQSQIQQQQLQHQQAHQQHPAPGPQTAIVGRRSPKRRRTGSELNLVQPEAGPITPHTADLATTHHSVVGPDPALELSDFNFDFEQLAFLTPPQADHLSHPVIPGAVDAFQAPASFTEPWEQQLAPSADPFPQIVPGSFSPAGSSQFHRIVPTISPRRRPCAPEQGGSDTRRQRQRAKRRPRQIALRQAAHAPTQSREAPTIHWMAQLSDINARLLDLSSVLPQQQQQQGATCNGRSAEAASGFPIDEMFKLTRRVADILDRLSGTGPGDEGRLDGSDPGNSMFVLSTYVRLLDMYQRVFNLVRIELSQADARAAFRFWKLPDVTVGSFAVESTPSLQMSLTIQLAEEFLVRLRNATAALDPAIRSGEEKAATGGGDGANGSSMFSDVVDVSYRAVRTKEESLGRHLAELRDEIEAFLDC</sequence>
<gene>
    <name evidence="4" type="ORF">TPAR_02482</name>
</gene>
<organism evidence="4 5">
    <name type="scientific">Tolypocladium paradoxum</name>
    <dbReference type="NCBI Taxonomy" id="94208"/>
    <lineage>
        <taxon>Eukaryota</taxon>
        <taxon>Fungi</taxon>
        <taxon>Dikarya</taxon>
        <taxon>Ascomycota</taxon>
        <taxon>Pezizomycotina</taxon>
        <taxon>Sordariomycetes</taxon>
        <taxon>Hypocreomycetidae</taxon>
        <taxon>Hypocreales</taxon>
        <taxon>Ophiocordycipitaceae</taxon>
        <taxon>Tolypocladium</taxon>
    </lineage>
</organism>
<dbReference type="SUPFAM" id="SSF57701">
    <property type="entry name" value="Zn2/Cys6 DNA-binding domain"/>
    <property type="match status" value="1"/>
</dbReference>
<feature type="compositionally biased region" description="Basic residues" evidence="2">
    <location>
        <begin position="238"/>
        <end position="247"/>
    </location>
</feature>
<dbReference type="PROSITE" id="PS00463">
    <property type="entry name" value="ZN2_CY6_FUNGAL_1"/>
    <property type="match status" value="1"/>
</dbReference>
<dbReference type="GO" id="GO:0000981">
    <property type="term" value="F:DNA-binding transcription factor activity, RNA polymerase II-specific"/>
    <property type="evidence" value="ECO:0007669"/>
    <property type="project" value="InterPro"/>
</dbReference>
<name>A0A2S4L4F1_9HYPO</name>
<dbReference type="InterPro" id="IPR036864">
    <property type="entry name" value="Zn2-C6_fun-type_DNA-bd_sf"/>
</dbReference>
<dbReference type="EMBL" id="PKSG01000259">
    <property type="protein sequence ID" value="POR37326.1"/>
    <property type="molecule type" value="Genomic_DNA"/>
</dbReference>
<dbReference type="InterPro" id="IPR001138">
    <property type="entry name" value="Zn2Cys6_DnaBD"/>
</dbReference>
<evidence type="ECO:0000256" key="2">
    <source>
        <dbReference type="SAM" id="MobiDB-lite"/>
    </source>
</evidence>
<dbReference type="AlphaFoldDB" id="A0A2S4L4F1"/>
<feature type="region of interest" description="Disordered" evidence="2">
    <location>
        <begin position="49"/>
        <end position="119"/>
    </location>
</feature>
<dbReference type="GO" id="GO:0008270">
    <property type="term" value="F:zinc ion binding"/>
    <property type="evidence" value="ECO:0007669"/>
    <property type="project" value="InterPro"/>
</dbReference>
<feature type="domain" description="Zn(2)-C6 fungal-type" evidence="3">
    <location>
        <begin position="9"/>
        <end position="38"/>
    </location>
</feature>
<reference evidence="4 5" key="1">
    <citation type="submission" date="2018-01" db="EMBL/GenBank/DDBJ databases">
        <title>Harnessing the power of phylogenomics to disentangle the directionality and signatures of interkingdom host jumping in the parasitic fungal genus Tolypocladium.</title>
        <authorList>
            <person name="Quandt C.A."/>
            <person name="Patterson W."/>
            <person name="Spatafora J.W."/>
        </authorList>
    </citation>
    <scope>NUCLEOTIDE SEQUENCE [LARGE SCALE GENOMIC DNA]</scope>
    <source>
        <strain evidence="4 5">NRBC 100945</strain>
    </source>
</reference>
<evidence type="ECO:0000313" key="5">
    <source>
        <dbReference type="Proteomes" id="UP000237481"/>
    </source>
</evidence>
<dbReference type="OrthoDB" id="4330117at2759"/>
<protein>
    <recommendedName>
        <fullName evidence="3">Zn(2)-C6 fungal-type domain-containing protein</fullName>
    </recommendedName>
</protein>
<proteinExistence type="predicted"/>
<dbReference type="Gene3D" id="4.10.240.10">
    <property type="entry name" value="Zn(2)-C6 fungal-type DNA-binding domain"/>
    <property type="match status" value="1"/>
</dbReference>
<feature type="compositionally biased region" description="Low complexity" evidence="2">
    <location>
        <begin position="49"/>
        <end position="85"/>
    </location>
</feature>